<protein>
    <submittedName>
        <fullName evidence="1">Nuclear cap-binding protein subunit 1-B</fullName>
    </submittedName>
</protein>
<dbReference type="GO" id="GO:0006406">
    <property type="term" value="P:mRNA export from nucleus"/>
    <property type="evidence" value="ECO:0007669"/>
    <property type="project" value="InterPro"/>
</dbReference>
<organism evidence="1 2">
    <name type="scientific">Araneus ventricosus</name>
    <name type="common">Orbweaver spider</name>
    <name type="synonym">Epeira ventricosa</name>
    <dbReference type="NCBI Taxonomy" id="182803"/>
    <lineage>
        <taxon>Eukaryota</taxon>
        <taxon>Metazoa</taxon>
        <taxon>Ecdysozoa</taxon>
        <taxon>Arthropoda</taxon>
        <taxon>Chelicerata</taxon>
        <taxon>Arachnida</taxon>
        <taxon>Araneae</taxon>
        <taxon>Araneomorphae</taxon>
        <taxon>Entelegynae</taxon>
        <taxon>Araneoidea</taxon>
        <taxon>Araneidae</taxon>
        <taxon>Araneus</taxon>
    </lineage>
</organism>
<name>A0A4Y2X621_ARAVE</name>
<dbReference type="GO" id="GO:0000339">
    <property type="term" value="F:RNA cap binding"/>
    <property type="evidence" value="ECO:0007669"/>
    <property type="project" value="InterPro"/>
</dbReference>
<dbReference type="GO" id="GO:0003729">
    <property type="term" value="F:mRNA binding"/>
    <property type="evidence" value="ECO:0007669"/>
    <property type="project" value="TreeGrafter"/>
</dbReference>
<accession>A0A4Y2X621</accession>
<dbReference type="AlphaFoldDB" id="A0A4Y2X621"/>
<gene>
    <name evidence="1" type="primary">ncbp1-b</name>
    <name evidence="1" type="ORF">AVEN_121238_1</name>
</gene>
<dbReference type="Gene3D" id="1.25.40.180">
    <property type="match status" value="1"/>
</dbReference>
<dbReference type="Proteomes" id="UP000499080">
    <property type="component" value="Unassembled WGS sequence"/>
</dbReference>
<dbReference type="GO" id="GO:0005846">
    <property type="term" value="C:nuclear cap binding complex"/>
    <property type="evidence" value="ECO:0007669"/>
    <property type="project" value="InterPro"/>
</dbReference>
<dbReference type="GO" id="GO:0000184">
    <property type="term" value="P:nuclear-transcribed mRNA catabolic process, nonsense-mediated decay"/>
    <property type="evidence" value="ECO:0007669"/>
    <property type="project" value="TreeGrafter"/>
</dbReference>
<dbReference type="EMBL" id="BGPR01071955">
    <property type="protein sequence ID" value="GBO44993.1"/>
    <property type="molecule type" value="Genomic_DNA"/>
</dbReference>
<comment type="caution">
    <text evidence="1">The sequence shown here is derived from an EMBL/GenBank/DDBJ whole genome shotgun (WGS) entry which is preliminary data.</text>
</comment>
<dbReference type="SUPFAM" id="SSF48371">
    <property type="entry name" value="ARM repeat"/>
    <property type="match status" value="1"/>
</dbReference>
<dbReference type="InterPro" id="IPR027159">
    <property type="entry name" value="CBP80"/>
</dbReference>
<dbReference type="GO" id="GO:0005634">
    <property type="term" value="C:nucleus"/>
    <property type="evidence" value="ECO:0007669"/>
    <property type="project" value="TreeGrafter"/>
</dbReference>
<proteinExistence type="predicted"/>
<dbReference type="OrthoDB" id="10252707at2759"/>
<reference evidence="1 2" key="1">
    <citation type="journal article" date="2019" name="Sci. Rep.">
        <title>Orb-weaving spider Araneus ventricosus genome elucidates the spidroin gene catalogue.</title>
        <authorList>
            <person name="Kono N."/>
            <person name="Nakamura H."/>
            <person name="Ohtoshi R."/>
            <person name="Moran D.A.P."/>
            <person name="Shinohara A."/>
            <person name="Yoshida Y."/>
            <person name="Fujiwara M."/>
            <person name="Mori M."/>
            <person name="Tomita M."/>
            <person name="Arakawa K."/>
        </authorList>
    </citation>
    <scope>NUCLEOTIDE SEQUENCE [LARGE SCALE GENOMIC DNA]</scope>
</reference>
<dbReference type="InterPro" id="IPR016024">
    <property type="entry name" value="ARM-type_fold"/>
</dbReference>
<evidence type="ECO:0000313" key="1">
    <source>
        <dbReference type="EMBL" id="GBO44993.1"/>
    </source>
</evidence>
<sequence>MLLTEHIARCEAEGIDFNNFWFKSTLGRLQEVFFQHHEQVFKYVDTLESLLFTSDIDHHILSVFQQFCALKA</sequence>
<dbReference type="PANTHER" id="PTHR12412">
    <property type="entry name" value="CAP BINDING PROTEIN"/>
    <property type="match status" value="1"/>
</dbReference>
<keyword evidence="2" id="KW-1185">Reference proteome</keyword>
<dbReference type="PANTHER" id="PTHR12412:SF2">
    <property type="entry name" value="NUCLEAR CAP-BINDING PROTEIN SUBUNIT 1"/>
    <property type="match status" value="1"/>
</dbReference>
<evidence type="ECO:0000313" key="2">
    <source>
        <dbReference type="Proteomes" id="UP000499080"/>
    </source>
</evidence>